<proteinExistence type="predicted"/>
<dbReference type="RefSeq" id="WP_318065856.1">
    <property type="nucleotide sequence ID" value="NZ_JAWONS010000280.1"/>
</dbReference>
<evidence type="ECO:0000259" key="1">
    <source>
        <dbReference type="Pfam" id="PF13302"/>
    </source>
</evidence>
<evidence type="ECO:0000313" key="2">
    <source>
        <dbReference type="EMBL" id="MDW2799670.1"/>
    </source>
</evidence>
<dbReference type="Pfam" id="PF13669">
    <property type="entry name" value="Glyoxalase_4"/>
    <property type="match status" value="1"/>
</dbReference>
<organism evidence="2 3">
    <name type="scientific">Clostridium boliviensis</name>
    <dbReference type="NCBI Taxonomy" id="318465"/>
    <lineage>
        <taxon>Bacteria</taxon>
        <taxon>Bacillati</taxon>
        <taxon>Bacillota</taxon>
        <taxon>Clostridia</taxon>
        <taxon>Eubacteriales</taxon>
        <taxon>Clostridiaceae</taxon>
        <taxon>Clostridium</taxon>
    </lineage>
</organism>
<dbReference type="Gene3D" id="3.40.630.30">
    <property type="match status" value="1"/>
</dbReference>
<dbReference type="InterPro" id="IPR000182">
    <property type="entry name" value="GNAT_dom"/>
</dbReference>
<keyword evidence="3" id="KW-1185">Reference proteome</keyword>
<sequence length="327" mass="38532">MKINIKISGYSYRLRPVTIDDAQTIIDIRLQDIERNRYIHKISSDLLEQTKWIKEYMERDNDYYFIIENIFTEKTEGLISIYDINNDKAEWGRWVLKKGSMASVESVYLILKVAFEKLGLKEAYSRTIEKNTSVVAFHDSIGQKHRRILKNYVQLSGENCNAVEHFINKEYFFDTVDSLLQMKSLQVFKRNMEAQIGEKLIFHHIGVATVEIKKELPVFYMIGYKLCSEIFIDEIQGIKGCFLEMKNGPRIELLENLPESDTLSRFQENNQKMYHIAYYVKNLDQTIYALQKCRAKVLSSSKVSNYFKKRICFLILTNKLMIELIEE</sequence>
<dbReference type="Pfam" id="PF13302">
    <property type="entry name" value="Acetyltransf_3"/>
    <property type="match status" value="1"/>
</dbReference>
<dbReference type="EMBL" id="JAWONS010000280">
    <property type="protein sequence ID" value="MDW2799670.1"/>
    <property type="molecule type" value="Genomic_DNA"/>
</dbReference>
<name>A0ABU4GPU8_9CLOT</name>
<reference evidence="2 3" key="1">
    <citation type="submission" date="2023-10" db="EMBL/GenBank/DDBJ databases">
        <title>A novel Glycoside Hydrolase 43-Like Enzyme from Clostrdium boliviensis is an Endo-xylanase, and a Candidate for Xylooligosaccharides Production from Different Xylan Substrates.</title>
        <authorList>
            <person name="Alvarez M.T."/>
            <person name="Rocabado-Villegas L.R."/>
            <person name="Salas-Veizaga D.M."/>
            <person name="Linares-Pasten J.A."/>
            <person name="Gudmundsdottir E.E."/>
            <person name="Hreggvidsson G.O."/>
            <person name="Adlercreutz P."/>
            <person name="Nordberg Karlsson E."/>
        </authorList>
    </citation>
    <scope>NUCLEOTIDE SEQUENCE [LARGE SCALE GENOMIC DNA]</scope>
    <source>
        <strain evidence="2 3">E-1</strain>
    </source>
</reference>
<evidence type="ECO:0000313" key="3">
    <source>
        <dbReference type="Proteomes" id="UP001276854"/>
    </source>
</evidence>
<dbReference type="InterPro" id="IPR029068">
    <property type="entry name" value="Glyas_Bleomycin-R_OHBP_Dase"/>
</dbReference>
<dbReference type="InterPro" id="IPR016181">
    <property type="entry name" value="Acyl_CoA_acyltransferase"/>
</dbReference>
<gene>
    <name evidence="2" type="ORF">RZO55_19015</name>
</gene>
<protein>
    <submittedName>
        <fullName evidence="2">GNAT family N-acetyltransferase</fullName>
    </submittedName>
</protein>
<dbReference type="Proteomes" id="UP001276854">
    <property type="component" value="Unassembled WGS sequence"/>
</dbReference>
<comment type="caution">
    <text evidence="2">The sequence shown here is derived from an EMBL/GenBank/DDBJ whole genome shotgun (WGS) entry which is preliminary data.</text>
</comment>
<dbReference type="Gene3D" id="3.10.180.10">
    <property type="entry name" value="2,3-Dihydroxybiphenyl 1,2-Dioxygenase, domain 1"/>
    <property type="match status" value="1"/>
</dbReference>
<dbReference type="SUPFAM" id="SSF54593">
    <property type="entry name" value="Glyoxalase/Bleomycin resistance protein/Dihydroxybiphenyl dioxygenase"/>
    <property type="match status" value="1"/>
</dbReference>
<dbReference type="SUPFAM" id="SSF55729">
    <property type="entry name" value="Acyl-CoA N-acyltransferases (Nat)"/>
    <property type="match status" value="1"/>
</dbReference>
<feature type="domain" description="N-acetyltransferase" evidence="1">
    <location>
        <begin position="13"/>
        <end position="142"/>
    </location>
</feature>
<accession>A0ABU4GPU8</accession>